<feature type="active site" description="Proton acceptor" evidence="4">
    <location>
        <position position="87"/>
    </location>
</feature>
<comment type="similarity">
    <text evidence="4">Belongs to the Maf family. YhdE subfamily.</text>
</comment>
<evidence type="ECO:0000313" key="5">
    <source>
        <dbReference type="EMBL" id="MBK1630863.1"/>
    </source>
</evidence>
<keyword evidence="3 4" id="KW-0546">Nucleotide metabolism</keyword>
<comment type="caution">
    <text evidence="5">The sequence shown here is derived from an EMBL/GenBank/DDBJ whole genome shotgun (WGS) entry which is preliminary data.</text>
</comment>
<dbReference type="EC" id="3.6.1.9" evidence="4"/>
<reference evidence="5 6" key="1">
    <citation type="journal article" date="2020" name="Microorganisms">
        <title>Osmotic Adaptation and Compatible Solute Biosynthesis of Phototrophic Bacteria as Revealed from Genome Analyses.</title>
        <authorList>
            <person name="Imhoff J.F."/>
            <person name="Rahn T."/>
            <person name="Kunzel S."/>
            <person name="Keller A."/>
            <person name="Neulinger S.C."/>
        </authorList>
    </citation>
    <scope>NUCLEOTIDE SEQUENCE [LARGE SCALE GENOMIC DNA]</scope>
    <source>
        <strain evidence="5 6">DSM 6210</strain>
    </source>
</reference>
<comment type="catalytic activity">
    <reaction evidence="4">
        <text>dTTP + H2O = dTMP + diphosphate + H(+)</text>
        <dbReference type="Rhea" id="RHEA:28534"/>
        <dbReference type="ChEBI" id="CHEBI:15377"/>
        <dbReference type="ChEBI" id="CHEBI:15378"/>
        <dbReference type="ChEBI" id="CHEBI:33019"/>
        <dbReference type="ChEBI" id="CHEBI:37568"/>
        <dbReference type="ChEBI" id="CHEBI:63528"/>
        <dbReference type="EC" id="3.6.1.9"/>
    </reaction>
</comment>
<sequence length="209" mass="21852">MVLDETLPPTGRDDPPRLILASKSPRRRELLRQIGLTAEVRSADVDESPARGEAPADYVLRIALAKARAVRAALGRGTAARPVLAADTAVICDDRILGKPADAAEAARMLALLSARTHQVLTGVALLGAAERTVVSSTRVWLRAVSAAEAAVYWASGEPQDKAGGYGLQGLGAVFVERLEGSWSGVVGLPLFETAQLLAAEGLPLLSAD</sequence>
<dbReference type="HAMAP" id="MF_00528">
    <property type="entry name" value="Maf"/>
    <property type="match status" value="1"/>
</dbReference>
<protein>
    <recommendedName>
        <fullName evidence="4">dTTP/UTP pyrophosphatase</fullName>
        <shortName evidence="4">dTTPase/UTPase</shortName>
        <ecNumber evidence="4">3.6.1.9</ecNumber>
    </recommendedName>
    <alternativeName>
        <fullName evidence="4">Nucleoside triphosphate pyrophosphatase</fullName>
    </alternativeName>
    <alternativeName>
        <fullName evidence="4">Nucleotide pyrophosphatase</fullName>
        <shortName evidence="4">Nucleotide PPase</shortName>
    </alternativeName>
</protein>
<keyword evidence="6" id="KW-1185">Reference proteome</keyword>
<dbReference type="PIRSF" id="PIRSF006305">
    <property type="entry name" value="Maf"/>
    <property type="match status" value="1"/>
</dbReference>
<proteinExistence type="inferred from homology"/>
<evidence type="ECO:0000256" key="3">
    <source>
        <dbReference type="ARBA" id="ARBA00023080"/>
    </source>
</evidence>
<comment type="subcellular location">
    <subcellularLocation>
        <location evidence="4">Cytoplasm</location>
    </subcellularLocation>
</comment>
<comment type="function">
    <text evidence="4">Nucleoside triphosphate pyrophosphatase that hydrolyzes dTTP and UTP. May have a dual role in cell division arrest and in preventing the incorporation of modified nucleotides into cellular nucleic acids.</text>
</comment>
<gene>
    <name evidence="5" type="ORF">CKO31_08925</name>
</gene>
<feature type="site" description="Important for substrate specificity" evidence="4">
    <location>
        <position position="26"/>
    </location>
</feature>
<comment type="caution">
    <text evidence="4">Lacks conserved residue(s) required for the propagation of feature annotation.</text>
</comment>
<evidence type="ECO:0000313" key="6">
    <source>
        <dbReference type="Proteomes" id="UP000748752"/>
    </source>
</evidence>
<dbReference type="EMBL" id="NRRV01000017">
    <property type="protein sequence ID" value="MBK1630863.1"/>
    <property type="molecule type" value="Genomic_DNA"/>
</dbReference>
<keyword evidence="2 4" id="KW-0378">Hydrolase</keyword>
<dbReference type="PANTHER" id="PTHR43213">
    <property type="entry name" value="BIFUNCTIONAL DTTP/UTP PYROPHOSPHATASE/METHYLTRANSFERASE PROTEIN-RELATED"/>
    <property type="match status" value="1"/>
</dbReference>
<dbReference type="PANTHER" id="PTHR43213:SF5">
    <property type="entry name" value="BIFUNCTIONAL DTTP_UTP PYROPHOSPHATASE_METHYLTRANSFERASE PROTEIN-RELATED"/>
    <property type="match status" value="1"/>
</dbReference>
<evidence type="ECO:0000256" key="1">
    <source>
        <dbReference type="ARBA" id="ARBA00001968"/>
    </source>
</evidence>
<dbReference type="InterPro" id="IPR029001">
    <property type="entry name" value="ITPase-like_fam"/>
</dbReference>
<dbReference type="InterPro" id="IPR003697">
    <property type="entry name" value="Maf-like"/>
</dbReference>
<comment type="cofactor">
    <cofactor evidence="1 4">
        <name>a divalent metal cation</name>
        <dbReference type="ChEBI" id="CHEBI:60240"/>
    </cofactor>
</comment>
<evidence type="ECO:0000256" key="4">
    <source>
        <dbReference type="HAMAP-Rule" id="MF_00528"/>
    </source>
</evidence>
<dbReference type="RefSeq" id="WP_200236153.1">
    <property type="nucleotide sequence ID" value="NZ_NRRV01000017.1"/>
</dbReference>
<dbReference type="CDD" id="cd00555">
    <property type="entry name" value="Maf"/>
    <property type="match status" value="1"/>
</dbReference>
<dbReference type="Proteomes" id="UP000748752">
    <property type="component" value="Unassembled WGS sequence"/>
</dbReference>
<evidence type="ECO:0000256" key="2">
    <source>
        <dbReference type="ARBA" id="ARBA00022801"/>
    </source>
</evidence>
<organism evidence="5 6">
    <name type="scientific">Thiohalocapsa halophila</name>
    <dbReference type="NCBI Taxonomy" id="69359"/>
    <lineage>
        <taxon>Bacteria</taxon>
        <taxon>Pseudomonadati</taxon>
        <taxon>Pseudomonadota</taxon>
        <taxon>Gammaproteobacteria</taxon>
        <taxon>Chromatiales</taxon>
        <taxon>Chromatiaceae</taxon>
        <taxon>Thiohalocapsa</taxon>
    </lineage>
</organism>
<name>A0ABS1CG78_9GAMM</name>
<dbReference type="Gene3D" id="3.90.950.10">
    <property type="match status" value="1"/>
</dbReference>
<dbReference type="NCBIfam" id="TIGR00172">
    <property type="entry name" value="maf"/>
    <property type="match status" value="1"/>
</dbReference>
<dbReference type="SUPFAM" id="SSF52972">
    <property type="entry name" value="ITPase-like"/>
    <property type="match status" value="1"/>
</dbReference>
<comment type="catalytic activity">
    <reaction evidence="4">
        <text>UTP + H2O = UMP + diphosphate + H(+)</text>
        <dbReference type="Rhea" id="RHEA:29395"/>
        <dbReference type="ChEBI" id="CHEBI:15377"/>
        <dbReference type="ChEBI" id="CHEBI:15378"/>
        <dbReference type="ChEBI" id="CHEBI:33019"/>
        <dbReference type="ChEBI" id="CHEBI:46398"/>
        <dbReference type="ChEBI" id="CHEBI:57865"/>
        <dbReference type="EC" id="3.6.1.9"/>
    </reaction>
</comment>
<feature type="site" description="Important for substrate specificity" evidence="4">
    <location>
        <position position="88"/>
    </location>
</feature>
<accession>A0ABS1CG78</accession>
<keyword evidence="4" id="KW-0963">Cytoplasm</keyword>
<feature type="site" description="Important for substrate specificity" evidence="4">
    <location>
        <position position="169"/>
    </location>
</feature>
<dbReference type="Pfam" id="PF02545">
    <property type="entry name" value="Maf"/>
    <property type="match status" value="1"/>
</dbReference>